<dbReference type="SMART" id="SM00731">
    <property type="entry name" value="SprT"/>
    <property type="match status" value="1"/>
</dbReference>
<name>A0AA38S0V0_9PEZI</name>
<comment type="caution">
    <text evidence="3">The sequence shown here is derived from an EMBL/GenBank/DDBJ whole genome shotgun (WGS) entry which is preliminary data.</text>
</comment>
<sequence length="227" mass="25594">MDACRDKESMDKWNSDHTLGKRPVLEKSATSLKETKNHQREHIAQKDSRRAFDRSKHVLAADFLRELDQTLTGGKIEELTRSTGGVKIEWSKKLNTTAGRANWKREAVRAKEGDCDGDLVKHRHHAAIELAEKVIDDEGRLLNVIAHEFCHLTNFMISGVTQNPHGKEFSAWARKCSILFGHRGIKVTTKHTYDIDFNPTLDSGKNPEKDNIEETVDGLAGLTLQDA</sequence>
<keyword evidence="4" id="KW-1185">Reference proteome</keyword>
<accession>A0AA38S0V0</accession>
<evidence type="ECO:0000313" key="4">
    <source>
        <dbReference type="Proteomes" id="UP001174694"/>
    </source>
</evidence>
<evidence type="ECO:0000259" key="2">
    <source>
        <dbReference type="SMART" id="SM00731"/>
    </source>
</evidence>
<dbReference type="PANTHER" id="PTHR23099:SF0">
    <property type="entry name" value="GERM CELL NUCLEAR ACIDIC PROTEIN"/>
    <property type="match status" value="1"/>
</dbReference>
<reference evidence="3" key="1">
    <citation type="submission" date="2022-07" db="EMBL/GenBank/DDBJ databases">
        <title>Fungi with potential for degradation of polypropylene.</title>
        <authorList>
            <person name="Gostincar C."/>
        </authorList>
    </citation>
    <scope>NUCLEOTIDE SEQUENCE</scope>
    <source>
        <strain evidence="3">EXF-13308</strain>
    </source>
</reference>
<dbReference type="Proteomes" id="UP001174694">
    <property type="component" value="Unassembled WGS sequence"/>
</dbReference>
<dbReference type="AlphaFoldDB" id="A0AA38S0V0"/>
<evidence type="ECO:0000256" key="1">
    <source>
        <dbReference type="SAM" id="MobiDB-lite"/>
    </source>
</evidence>
<dbReference type="EMBL" id="JANBVO010000012">
    <property type="protein sequence ID" value="KAJ9148569.1"/>
    <property type="molecule type" value="Genomic_DNA"/>
</dbReference>
<dbReference type="GO" id="GO:0005634">
    <property type="term" value="C:nucleus"/>
    <property type="evidence" value="ECO:0007669"/>
    <property type="project" value="TreeGrafter"/>
</dbReference>
<feature type="domain" description="SprT-like" evidence="2">
    <location>
        <begin position="65"/>
        <end position="225"/>
    </location>
</feature>
<feature type="region of interest" description="Disordered" evidence="1">
    <location>
        <begin position="1"/>
        <end position="24"/>
    </location>
</feature>
<organism evidence="3 4">
    <name type="scientific">Pleurostoma richardsiae</name>
    <dbReference type="NCBI Taxonomy" id="41990"/>
    <lineage>
        <taxon>Eukaryota</taxon>
        <taxon>Fungi</taxon>
        <taxon>Dikarya</taxon>
        <taxon>Ascomycota</taxon>
        <taxon>Pezizomycotina</taxon>
        <taxon>Sordariomycetes</taxon>
        <taxon>Sordariomycetidae</taxon>
        <taxon>Calosphaeriales</taxon>
        <taxon>Pleurostomataceae</taxon>
        <taxon>Pleurostoma</taxon>
    </lineage>
</organism>
<dbReference type="Pfam" id="PF10263">
    <property type="entry name" value="SprT-like"/>
    <property type="match status" value="1"/>
</dbReference>
<gene>
    <name evidence="3" type="ORF">NKR23_g4757</name>
</gene>
<dbReference type="InterPro" id="IPR006640">
    <property type="entry name" value="SprT-like_domain"/>
</dbReference>
<protein>
    <recommendedName>
        <fullName evidence="2">SprT-like domain-containing protein</fullName>
    </recommendedName>
</protein>
<dbReference type="PANTHER" id="PTHR23099">
    <property type="entry name" value="TRANSCRIPTIONAL REGULATOR"/>
    <property type="match status" value="1"/>
</dbReference>
<dbReference type="GO" id="GO:0006950">
    <property type="term" value="P:response to stress"/>
    <property type="evidence" value="ECO:0007669"/>
    <property type="project" value="UniProtKB-ARBA"/>
</dbReference>
<evidence type="ECO:0000313" key="3">
    <source>
        <dbReference type="EMBL" id="KAJ9148569.1"/>
    </source>
</evidence>
<proteinExistence type="predicted"/>